<dbReference type="Gene3D" id="3.60.40.10">
    <property type="entry name" value="PPM-type phosphatase domain"/>
    <property type="match status" value="1"/>
</dbReference>
<keyword evidence="5" id="KW-1185">Reference proteome</keyword>
<reference evidence="5" key="1">
    <citation type="journal article" date="2019" name="Int. J. Syst. Evol. Microbiol.">
        <title>The Global Catalogue of Microorganisms (GCM) 10K type strain sequencing project: providing services to taxonomists for standard genome sequencing and annotation.</title>
        <authorList>
            <consortium name="The Broad Institute Genomics Platform"/>
            <consortium name="The Broad Institute Genome Sequencing Center for Infectious Disease"/>
            <person name="Wu L."/>
            <person name="Ma J."/>
        </authorList>
    </citation>
    <scope>NUCLEOTIDE SEQUENCE [LARGE SCALE GENOMIC DNA]</scope>
    <source>
        <strain evidence="5">KLKA75</strain>
    </source>
</reference>
<dbReference type="Pfam" id="PF13185">
    <property type="entry name" value="GAF_2"/>
    <property type="match status" value="1"/>
</dbReference>
<dbReference type="InterPro" id="IPR003018">
    <property type="entry name" value="GAF"/>
</dbReference>
<organism evidence="4 5">
    <name type="scientific">Actinomadura gamaensis</name>
    <dbReference type="NCBI Taxonomy" id="1763541"/>
    <lineage>
        <taxon>Bacteria</taxon>
        <taxon>Bacillati</taxon>
        <taxon>Actinomycetota</taxon>
        <taxon>Actinomycetes</taxon>
        <taxon>Streptosporangiales</taxon>
        <taxon>Thermomonosporaceae</taxon>
        <taxon>Actinomadura</taxon>
    </lineage>
</organism>
<dbReference type="InterPro" id="IPR029016">
    <property type="entry name" value="GAF-like_dom_sf"/>
</dbReference>
<dbReference type="SMART" id="SM00331">
    <property type="entry name" value="PP2C_SIG"/>
    <property type="match status" value="1"/>
</dbReference>
<dbReference type="SUPFAM" id="SSF55781">
    <property type="entry name" value="GAF domain-like"/>
    <property type="match status" value="1"/>
</dbReference>
<dbReference type="InterPro" id="IPR036457">
    <property type="entry name" value="PPM-type-like_dom_sf"/>
</dbReference>
<accession>A0ABV9U1F8</accession>
<evidence type="ECO:0000313" key="4">
    <source>
        <dbReference type="EMBL" id="MFC4909644.1"/>
    </source>
</evidence>
<proteinExistence type="predicted"/>
<dbReference type="InterPro" id="IPR001932">
    <property type="entry name" value="PPM-type_phosphatase-like_dom"/>
</dbReference>
<dbReference type="SUPFAM" id="SSF81606">
    <property type="entry name" value="PP2C-like"/>
    <property type="match status" value="1"/>
</dbReference>
<feature type="domain" description="GAF" evidence="2">
    <location>
        <begin position="30"/>
        <end position="175"/>
    </location>
</feature>
<sequence>MNNPTSRLDDATRKLENIQAFTDEAFAHMDVEEFLDTLLDRVRDILAVDTAVVLLLERPGRFLVATAAKGLEEEVVQAARVPVGQGFAGRVAAERRPVYIEDVPSANVFNPLLVQRGLRALLGVPLIAAGSVLGVLHVGTTTPRRFTTEEVELLQFAASRAASAVQALLGRAERAGAMELQRSLVPAALPALPGIEMAARYRPGAASVGGDWYDVFTLPSGHVGIVMGDVAGHGLGAAVVMGRMRSALRAYALETTDPAEVLGKLDRKIQHFEPAATATVLYAVCDPDRNRLRISSAGHYPPVMAVPGEPARAAGVPSDLLIGLDDDVPRRTTTVELPPGAVLCFYTDGLVERRDGTVDTGIARLCEVAYAGPSEQVGAAVMAAMIGRHQAEDDVALLVMRRVPADEPGDGGDGTAA</sequence>
<evidence type="ECO:0000259" key="2">
    <source>
        <dbReference type="SMART" id="SM00065"/>
    </source>
</evidence>
<dbReference type="SMART" id="SM00065">
    <property type="entry name" value="GAF"/>
    <property type="match status" value="1"/>
</dbReference>
<dbReference type="EMBL" id="JBHSIT010000005">
    <property type="protein sequence ID" value="MFC4909644.1"/>
    <property type="molecule type" value="Genomic_DNA"/>
</dbReference>
<name>A0ABV9U1F8_9ACTN</name>
<gene>
    <name evidence="4" type="ORF">ACFPCY_20140</name>
</gene>
<evidence type="ECO:0000313" key="5">
    <source>
        <dbReference type="Proteomes" id="UP001595872"/>
    </source>
</evidence>
<dbReference type="EC" id="3.1.3.16" evidence="4"/>
<dbReference type="GO" id="GO:0004722">
    <property type="term" value="F:protein serine/threonine phosphatase activity"/>
    <property type="evidence" value="ECO:0007669"/>
    <property type="project" value="UniProtKB-EC"/>
</dbReference>
<dbReference type="Proteomes" id="UP001595872">
    <property type="component" value="Unassembled WGS sequence"/>
</dbReference>
<dbReference type="RefSeq" id="WP_378257302.1">
    <property type="nucleotide sequence ID" value="NZ_JBHSIT010000005.1"/>
</dbReference>
<dbReference type="InterPro" id="IPR052016">
    <property type="entry name" value="Bact_Sigma-Reg"/>
</dbReference>
<dbReference type="Pfam" id="PF07228">
    <property type="entry name" value="SpoIIE"/>
    <property type="match status" value="1"/>
</dbReference>
<dbReference type="PANTHER" id="PTHR43156">
    <property type="entry name" value="STAGE II SPORULATION PROTEIN E-RELATED"/>
    <property type="match status" value="1"/>
</dbReference>
<dbReference type="Gene3D" id="3.30.450.40">
    <property type="match status" value="1"/>
</dbReference>
<evidence type="ECO:0000256" key="1">
    <source>
        <dbReference type="ARBA" id="ARBA00022801"/>
    </source>
</evidence>
<protein>
    <submittedName>
        <fullName evidence="4">PP2C family protein-serine/threonine phosphatase</fullName>
        <ecNumber evidence="4">3.1.3.16</ecNumber>
    </submittedName>
</protein>
<keyword evidence="1 4" id="KW-0378">Hydrolase</keyword>
<evidence type="ECO:0000259" key="3">
    <source>
        <dbReference type="SMART" id="SM00331"/>
    </source>
</evidence>
<feature type="domain" description="PPM-type phosphatase" evidence="3">
    <location>
        <begin position="192"/>
        <end position="402"/>
    </location>
</feature>
<comment type="caution">
    <text evidence="4">The sequence shown here is derived from an EMBL/GenBank/DDBJ whole genome shotgun (WGS) entry which is preliminary data.</text>
</comment>
<dbReference type="PANTHER" id="PTHR43156:SF2">
    <property type="entry name" value="STAGE II SPORULATION PROTEIN E"/>
    <property type="match status" value="1"/>
</dbReference>